<dbReference type="InterPro" id="IPR049552">
    <property type="entry name" value="PKS_DH_N"/>
</dbReference>
<dbReference type="Pfam" id="PF14765">
    <property type="entry name" value="PS-DH"/>
    <property type="match status" value="1"/>
</dbReference>
<feature type="non-terminal residue" evidence="6">
    <location>
        <position position="550"/>
    </location>
</feature>
<name>A0A8T8HY07_9PSEU</name>
<protein>
    <submittedName>
        <fullName evidence="6">Polyketide synthase dehydratase domain-containing protein</fullName>
    </submittedName>
</protein>
<dbReference type="InterPro" id="IPR014043">
    <property type="entry name" value="Acyl_transferase_dom"/>
</dbReference>
<dbReference type="SUPFAM" id="SSF55048">
    <property type="entry name" value="Probable ACP-binding domain of malonyl-CoA ACP transacylase"/>
    <property type="match status" value="1"/>
</dbReference>
<dbReference type="InterPro" id="IPR050091">
    <property type="entry name" value="PKS_NRPS_Biosynth_Enz"/>
</dbReference>
<organism evidence="6 7">
    <name type="scientific">Saccharothrix algeriensis</name>
    <dbReference type="NCBI Taxonomy" id="173560"/>
    <lineage>
        <taxon>Bacteria</taxon>
        <taxon>Bacillati</taxon>
        <taxon>Actinomycetota</taxon>
        <taxon>Actinomycetes</taxon>
        <taxon>Pseudonocardiales</taxon>
        <taxon>Pseudonocardiaceae</taxon>
        <taxon>Saccharothrix</taxon>
    </lineage>
</organism>
<dbReference type="Pfam" id="PF00698">
    <property type="entry name" value="Acyl_transf_1"/>
    <property type="match status" value="1"/>
</dbReference>
<dbReference type="GO" id="GO:0006633">
    <property type="term" value="P:fatty acid biosynthetic process"/>
    <property type="evidence" value="ECO:0007669"/>
    <property type="project" value="TreeGrafter"/>
</dbReference>
<feature type="region of interest" description="Disordered" evidence="4">
    <location>
        <begin position="378"/>
        <end position="398"/>
    </location>
</feature>
<evidence type="ECO:0000259" key="5">
    <source>
        <dbReference type="PROSITE" id="PS52019"/>
    </source>
</evidence>
<dbReference type="InterPro" id="IPR049551">
    <property type="entry name" value="PKS_DH_C"/>
</dbReference>
<evidence type="ECO:0000313" key="6">
    <source>
        <dbReference type="EMBL" id="QTR03297.1"/>
    </source>
</evidence>
<proteinExistence type="predicted"/>
<evidence type="ECO:0000313" key="7">
    <source>
        <dbReference type="Proteomes" id="UP000671828"/>
    </source>
</evidence>
<keyword evidence="1" id="KW-0596">Phosphopantetheine</keyword>
<dbReference type="EMBL" id="CP072788">
    <property type="protein sequence ID" value="QTR03297.1"/>
    <property type="molecule type" value="Genomic_DNA"/>
</dbReference>
<evidence type="ECO:0000256" key="1">
    <source>
        <dbReference type="ARBA" id="ARBA00022450"/>
    </source>
</evidence>
<feature type="region of interest" description="N-terminal hotdog fold" evidence="3">
    <location>
        <begin position="263"/>
        <end position="382"/>
    </location>
</feature>
<dbReference type="SMART" id="SM00827">
    <property type="entry name" value="PKS_AT"/>
    <property type="match status" value="1"/>
</dbReference>
<feature type="region of interest" description="C-terminal hotdog fold" evidence="3">
    <location>
        <begin position="396"/>
        <end position="535"/>
    </location>
</feature>
<feature type="non-terminal residue" evidence="6">
    <location>
        <position position="1"/>
    </location>
</feature>
<sequence>AWAAGALDLDQAAWVVAERSRAQAATAGAGRMAAVALSAADLRRWHPEVEIAGIGTADDVTAAGPAEEVGRLLADLAARGVACADLGLDHPFHTAAMDPLREPLRAALAGLVPAATAIPLVSTVTGARVDGTELGPEYWWRNVREPVRFADAVTEVLAGGADVLVEVGPHPVLRGYLRKLAATRPRTPTAVVPTLRRHADGPAAVRTAVAAVLAAGGRVDWDRYFPTPGRVVDLPAYPWQRERHWSGDPRLWVRTSGDARVHHPLLGERVPAPHPLWHNEVEPVRVPWLADHLLSGEVVVPAAGFAEMALAAGASALGRPVEVRRLEISRPLVVPWPDTAGVRTQVSVDPGDGAVAITSTQGADAEPRPHVRGRVRAAVGRPPAPRDPAARRPGQTRRLGGAELYDPLVDPGHANGPAFRVLTGLSTGDGRVLAGYRHDAPAGGFVVHPVLLDGALQAGAPLISGKLAGEVFLPAAFDAVRVWRTPAPEGLVAVRERARTTTEVCWDIEVLDPDGAVAVELEGVRVRRMVRPDGTAVGRLRTALRAAPRA</sequence>
<dbReference type="InterPro" id="IPR001227">
    <property type="entry name" value="Ac_transferase_dom_sf"/>
</dbReference>
<dbReference type="InterPro" id="IPR049900">
    <property type="entry name" value="PKS_mFAS_DH"/>
</dbReference>
<reference evidence="6" key="1">
    <citation type="submission" date="2021-04" db="EMBL/GenBank/DDBJ databases">
        <title>Saccharothrix algeriensis WGS.</title>
        <authorList>
            <person name="Stuskova K."/>
            <person name="Hakalova E."/>
            <person name="Tebbal A.B."/>
            <person name="Eichmeier A."/>
        </authorList>
    </citation>
    <scope>NUCLEOTIDE SEQUENCE</scope>
    <source>
        <strain evidence="6">NRRL B-24137</strain>
    </source>
</reference>
<feature type="active site" description="Proton acceptor; for dehydratase activity" evidence="3">
    <location>
        <position position="292"/>
    </location>
</feature>
<dbReference type="SUPFAM" id="SSF52151">
    <property type="entry name" value="FabD/lysophospholipase-like"/>
    <property type="match status" value="1"/>
</dbReference>
<dbReference type="InterPro" id="IPR020807">
    <property type="entry name" value="PKS_DH"/>
</dbReference>
<dbReference type="PROSITE" id="PS52019">
    <property type="entry name" value="PKS_MFAS_DH"/>
    <property type="match status" value="1"/>
</dbReference>
<evidence type="ECO:0000256" key="2">
    <source>
        <dbReference type="ARBA" id="ARBA00022553"/>
    </source>
</evidence>
<feature type="active site" description="Proton donor; for dehydratase activity" evidence="3">
    <location>
        <position position="453"/>
    </location>
</feature>
<dbReference type="Pfam" id="PF21089">
    <property type="entry name" value="PKS_DH_N"/>
    <property type="match status" value="1"/>
</dbReference>
<dbReference type="GO" id="GO:0004312">
    <property type="term" value="F:fatty acid synthase activity"/>
    <property type="evidence" value="ECO:0007669"/>
    <property type="project" value="TreeGrafter"/>
</dbReference>
<dbReference type="SMART" id="SM00826">
    <property type="entry name" value="PKS_DH"/>
    <property type="match status" value="1"/>
</dbReference>
<evidence type="ECO:0000256" key="3">
    <source>
        <dbReference type="PROSITE-ProRule" id="PRU01363"/>
    </source>
</evidence>
<dbReference type="InterPro" id="IPR016035">
    <property type="entry name" value="Acyl_Trfase/lysoPLipase"/>
</dbReference>
<dbReference type="Gene3D" id="3.10.129.110">
    <property type="entry name" value="Polyketide synthase dehydratase"/>
    <property type="match status" value="1"/>
</dbReference>
<accession>A0A8T8HY07</accession>
<gene>
    <name evidence="6" type="ORF">J7S33_30940</name>
</gene>
<dbReference type="PANTHER" id="PTHR43775:SF37">
    <property type="entry name" value="SI:DKEY-61P9.11"/>
    <property type="match status" value="1"/>
</dbReference>
<feature type="domain" description="PKS/mFAS DH" evidence="5">
    <location>
        <begin position="263"/>
        <end position="535"/>
    </location>
</feature>
<dbReference type="InterPro" id="IPR042104">
    <property type="entry name" value="PKS_dehydratase_sf"/>
</dbReference>
<keyword evidence="2" id="KW-0597">Phosphoprotein</keyword>
<dbReference type="Proteomes" id="UP000671828">
    <property type="component" value="Chromosome"/>
</dbReference>
<dbReference type="Gene3D" id="3.40.366.10">
    <property type="entry name" value="Malonyl-Coenzyme A Acyl Carrier Protein, domain 2"/>
    <property type="match status" value="1"/>
</dbReference>
<dbReference type="InterPro" id="IPR016036">
    <property type="entry name" value="Malonyl_transacylase_ACP-bd"/>
</dbReference>
<evidence type="ECO:0000256" key="4">
    <source>
        <dbReference type="SAM" id="MobiDB-lite"/>
    </source>
</evidence>
<dbReference type="AlphaFoldDB" id="A0A8T8HY07"/>
<dbReference type="PANTHER" id="PTHR43775">
    <property type="entry name" value="FATTY ACID SYNTHASE"/>
    <property type="match status" value="1"/>
</dbReference>